<sequence>MYPMAEDEERKDSGISKLDSACIRSIGGLQCGNHLESIRDSSIQPFKYVCTSSLSTKDQLPDEEMSSDDAALAIVNRSIFSRTRMFLEACTWSSTLHYASDKSLAFPRLRPSSRSRAKAQGSLCSASPLPRSIGPSCSVTVTYLDGVHYIAAVPA</sequence>
<keyword evidence="2" id="KW-1185">Reference proteome</keyword>
<protein>
    <submittedName>
        <fullName evidence="1">Uncharacterized protein</fullName>
    </submittedName>
</protein>
<comment type="caution">
    <text evidence="1">The sequence shown here is derived from an EMBL/GenBank/DDBJ whole genome shotgun (WGS) entry which is preliminary data.</text>
</comment>
<evidence type="ECO:0000313" key="1">
    <source>
        <dbReference type="EMBL" id="KAK3486738.1"/>
    </source>
</evidence>
<evidence type="ECO:0000313" key="2">
    <source>
        <dbReference type="Proteomes" id="UP001285908"/>
    </source>
</evidence>
<gene>
    <name evidence="1" type="ORF">B0T23DRAFT_388330</name>
</gene>
<dbReference type="Proteomes" id="UP001285908">
    <property type="component" value="Unassembled WGS sequence"/>
</dbReference>
<dbReference type="EMBL" id="JAULSX010000008">
    <property type="protein sequence ID" value="KAK3486738.1"/>
    <property type="molecule type" value="Genomic_DNA"/>
</dbReference>
<dbReference type="GeneID" id="87875368"/>
<proteinExistence type="predicted"/>
<reference evidence="1 2" key="1">
    <citation type="journal article" date="2023" name="Mol. Phylogenet. Evol.">
        <title>Genome-scale phylogeny and comparative genomics of the fungal order Sordariales.</title>
        <authorList>
            <person name="Hensen N."/>
            <person name="Bonometti L."/>
            <person name="Westerberg I."/>
            <person name="Brannstrom I.O."/>
            <person name="Guillou S."/>
            <person name="Cros-Aarteil S."/>
            <person name="Calhoun S."/>
            <person name="Haridas S."/>
            <person name="Kuo A."/>
            <person name="Mondo S."/>
            <person name="Pangilinan J."/>
            <person name="Riley R."/>
            <person name="LaButti K."/>
            <person name="Andreopoulos B."/>
            <person name="Lipzen A."/>
            <person name="Chen C."/>
            <person name="Yan M."/>
            <person name="Daum C."/>
            <person name="Ng V."/>
            <person name="Clum A."/>
            <person name="Steindorff A."/>
            <person name="Ohm R.A."/>
            <person name="Martin F."/>
            <person name="Silar P."/>
            <person name="Natvig D.O."/>
            <person name="Lalanne C."/>
            <person name="Gautier V."/>
            <person name="Ament-Velasquez S.L."/>
            <person name="Kruys A."/>
            <person name="Hutchinson M.I."/>
            <person name="Powell A.J."/>
            <person name="Barry K."/>
            <person name="Miller A.N."/>
            <person name="Grigoriev I.V."/>
            <person name="Debuchy R."/>
            <person name="Gladieux P."/>
            <person name="Hiltunen Thoren M."/>
            <person name="Johannesson H."/>
        </authorList>
    </citation>
    <scope>NUCLEOTIDE SEQUENCE [LARGE SCALE GENOMIC DNA]</scope>
    <source>
        <strain evidence="1 2">FGSC 10403</strain>
    </source>
</reference>
<accession>A0AAJ0MN55</accession>
<name>A0AAJ0MN55_9PEZI</name>
<dbReference type="RefSeq" id="XP_062689295.1">
    <property type="nucleotide sequence ID" value="XM_062837746.1"/>
</dbReference>
<organism evidence="1 2">
    <name type="scientific">Neurospora hispaniola</name>
    <dbReference type="NCBI Taxonomy" id="588809"/>
    <lineage>
        <taxon>Eukaryota</taxon>
        <taxon>Fungi</taxon>
        <taxon>Dikarya</taxon>
        <taxon>Ascomycota</taxon>
        <taxon>Pezizomycotina</taxon>
        <taxon>Sordariomycetes</taxon>
        <taxon>Sordariomycetidae</taxon>
        <taxon>Sordariales</taxon>
        <taxon>Sordariaceae</taxon>
        <taxon>Neurospora</taxon>
    </lineage>
</organism>
<dbReference type="AlphaFoldDB" id="A0AAJ0MN55"/>